<keyword evidence="5" id="KW-0949">S-adenosyl-L-methionine</keyword>
<dbReference type="AlphaFoldDB" id="A0A1X9N9F7"/>
<dbReference type="SUPFAM" id="SSF47757">
    <property type="entry name" value="Chemotaxis receptor methyltransferase CheR, N-terminal domain"/>
    <property type="match status" value="1"/>
</dbReference>
<feature type="domain" description="CheR-type methyltransferase" evidence="6">
    <location>
        <begin position="5"/>
        <end position="263"/>
    </location>
</feature>
<proteinExistence type="predicted"/>
<evidence type="ECO:0000313" key="7">
    <source>
        <dbReference type="EMBL" id="ARN73714.1"/>
    </source>
</evidence>
<organism evidence="7 8">
    <name type="scientific">Oceanicoccus sagamiensis</name>
    <dbReference type="NCBI Taxonomy" id="716816"/>
    <lineage>
        <taxon>Bacteria</taxon>
        <taxon>Pseudomonadati</taxon>
        <taxon>Pseudomonadota</taxon>
        <taxon>Gammaproteobacteria</taxon>
        <taxon>Cellvibrionales</taxon>
        <taxon>Spongiibacteraceae</taxon>
        <taxon>Oceanicoccus</taxon>
    </lineage>
</organism>
<keyword evidence="4" id="KW-0808">Transferase</keyword>
<name>A0A1X9N9F7_9GAMM</name>
<dbReference type="STRING" id="716816.BST96_06060"/>
<dbReference type="PROSITE" id="PS50123">
    <property type="entry name" value="CHER"/>
    <property type="match status" value="1"/>
</dbReference>
<dbReference type="KEGG" id="osg:BST96_06060"/>
<dbReference type="SMART" id="SM00138">
    <property type="entry name" value="MeTrc"/>
    <property type="match status" value="1"/>
</dbReference>
<dbReference type="Proteomes" id="UP000193450">
    <property type="component" value="Chromosome"/>
</dbReference>
<dbReference type="PANTHER" id="PTHR24422:SF10">
    <property type="entry name" value="CHEMOTAXIS PROTEIN METHYLTRANSFERASE 2"/>
    <property type="match status" value="1"/>
</dbReference>
<dbReference type="RefSeq" id="WP_085757829.1">
    <property type="nucleotide sequence ID" value="NZ_CP019343.1"/>
</dbReference>
<dbReference type="InterPro" id="IPR029063">
    <property type="entry name" value="SAM-dependent_MTases_sf"/>
</dbReference>
<dbReference type="EMBL" id="CP019343">
    <property type="protein sequence ID" value="ARN73714.1"/>
    <property type="molecule type" value="Genomic_DNA"/>
</dbReference>
<accession>A0A1X9N9F7</accession>
<dbReference type="InterPro" id="IPR036804">
    <property type="entry name" value="CheR_N_sf"/>
</dbReference>
<gene>
    <name evidence="7" type="ORF">BST96_06060</name>
</gene>
<protein>
    <recommendedName>
        <fullName evidence="2">protein-glutamate O-methyltransferase</fullName>
        <ecNumber evidence="2">2.1.1.80</ecNumber>
    </recommendedName>
</protein>
<comment type="catalytic activity">
    <reaction evidence="1">
        <text>L-glutamyl-[protein] + S-adenosyl-L-methionine = [protein]-L-glutamate 5-O-methyl ester + S-adenosyl-L-homocysteine</text>
        <dbReference type="Rhea" id="RHEA:24452"/>
        <dbReference type="Rhea" id="RHEA-COMP:10208"/>
        <dbReference type="Rhea" id="RHEA-COMP:10311"/>
        <dbReference type="ChEBI" id="CHEBI:29973"/>
        <dbReference type="ChEBI" id="CHEBI:57856"/>
        <dbReference type="ChEBI" id="CHEBI:59789"/>
        <dbReference type="ChEBI" id="CHEBI:82795"/>
        <dbReference type="EC" id="2.1.1.80"/>
    </reaction>
</comment>
<evidence type="ECO:0000256" key="5">
    <source>
        <dbReference type="ARBA" id="ARBA00022691"/>
    </source>
</evidence>
<dbReference type="SUPFAM" id="SSF53335">
    <property type="entry name" value="S-adenosyl-L-methionine-dependent methyltransferases"/>
    <property type="match status" value="1"/>
</dbReference>
<dbReference type="Pfam" id="PF01739">
    <property type="entry name" value="CheR"/>
    <property type="match status" value="1"/>
</dbReference>
<dbReference type="InterPro" id="IPR022641">
    <property type="entry name" value="CheR_N"/>
</dbReference>
<dbReference type="EC" id="2.1.1.80" evidence="2"/>
<evidence type="ECO:0000256" key="2">
    <source>
        <dbReference type="ARBA" id="ARBA00012534"/>
    </source>
</evidence>
<dbReference type="GO" id="GO:0008983">
    <property type="term" value="F:protein-glutamate O-methyltransferase activity"/>
    <property type="evidence" value="ECO:0007669"/>
    <property type="project" value="UniProtKB-EC"/>
</dbReference>
<dbReference type="Gene3D" id="3.40.50.150">
    <property type="entry name" value="Vaccinia Virus protein VP39"/>
    <property type="match status" value="1"/>
</dbReference>
<dbReference type="PRINTS" id="PR00996">
    <property type="entry name" value="CHERMTFRASE"/>
</dbReference>
<evidence type="ECO:0000313" key="8">
    <source>
        <dbReference type="Proteomes" id="UP000193450"/>
    </source>
</evidence>
<dbReference type="GO" id="GO:0032259">
    <property type="term" value="P:methylation"/>
    <property type="evidence" value="ECO:0007669"/>
    <property type="project" value="UniProtKB-KW"/>
</dbReference>
<reference evidence="7 8" key="1">
    <citation type="submission" date="2016-11" db="EMBL/GenBank/DDBJ databases">
        <title>Trade-off between light-utilization and light-protection in marine flavobacteria.</title>
        <authorList>
            <person name="Kumagai Y."/>
        </authorList>
    </citation>
    <scope>NUCLEOTIDE SEQUENCE [LARGE SCALE GENOMIC DNA]</scope>
    <source>
        <strain evidence="7 8">NBRC 107125</strain>
    </source>
</reference>
<evidence type="ECO:0000259" key="6">
    <source>
        <dbReference type="PROSITE" id="PS50123"/>
    </source>
</evidence>
<dbReference type="InterPro" id="IPR050903">
    <property type="entry name" value="Bact_Chemotaxis_MeTrfase"/>
</dbReference>
<dbReference type="CDD" id="cd02440">
    <property type="entry name" value="AdoMet_MTases"/>
    <property type="match status" value="1"/>
</dbReference>
<dbReference type="OrthoDB" id="9816309at2"/>
<evidence type="ECO:0000256" key="1">
    <source>
        <dbReference type="ARBA" id="ARBA00001541"/>
    </source>
</evidence>
<sequence length="288" mass="32904">MSTWSYKAAPELSDEQYARWQSLLEERTGICFMQHKSILQKGLRQRMSEVGAEDYEQYFQQVSAIPDGVVEWAQLVDKISVKETSFFRDNYACDVVRDFLLERVADNAESDTYPLDIWSVGCSTGEEAYSLAMLASEVIDYLAVKSFLGVMATDISQTALTLARRGIYSGRKIESLPLAIKNKYFTKNNQGDFEITPALRQRIYFVQGNMLEIEQAPKLAMDVIYCQNVLVYFRRERQWQVLNALTEHLKPGGMLMIGPGEVVGWQHSQMQRSGDEQVQAYVKRGLTN</sequence>
<dbReference type="PANTHER" id="PTHR24422">
    <property type="entry name" value="CHEMOTAXIS PROTEIN METHYLTRANSFERASE"/>
    <property type="match status" value="1"/>
</dbReference>
<evidence type="ECO:0000256" key="3">
    <source>
        <dbReference type="ARBA" id="ARBA00022603"/>
    </source>
</evidence>
<dbReference type="InterPro" id="IPR000780">
    <property type="entry name" value="CheR_MeTrfase"/>
</dbReference>
<evidence type="ECO:0000256" key="4">
    <source>
        <dbReference type="ARBA" id="ARBA00022679"/>
    </source>
</evidence>
<dbReference type="Pfam" id="PF03705">
    <property type="entry name" value="CheR_N"/>
    <property type="match status" value="1"/>
</dbReference>
<dbReference type="Gene3D" id="1.10.155.10">
    <property type="entry name" value="Chemotaxis receptor methyltransferase CheR, N-terminal domain"/>
    <property type="match status" value="1"/>
</dbReference>
<keyword evidence="8" id="KW-1185">Reference proteome</keyword>
<dbReference type="InterPro" id="IPR022642">
    <property type="entry name" value="CheR_C"/>
</dbReference>
<keyword evidence="3" id="KW-0489">Methyltransferase</keyword>